<evidence type="ECO:0000256" key="1">
    <source>
        <dbReference type="SAM" id="Phobius"/>
    </source>
</evidence>
<evidence type="ECO:0000313" key="3">
    <source>
        <dbReference type="Proteomes" id="UP001596160"/>
    </source>
</evidence>
<comment type="caution">
    <text evidence="2">The sequence shown here is derived from an EMBL/GenBank/DDBJ whole genome shotgun (WGS) entry which is preliminary data.</text>
</comment>
<name>A0ABW0ALD0_9ACTN</name>
<feature type="transmembrane region" description="Helical" evidence="1">
    <location>
        <begin position="23"/>
        <end position="41"/>
    </location>
</feature>
<dbReference type="EMBL" id="JBHSKP010000010">
    <property type="protein sequence ID" value="MFC5153510.1"/>
    <property type="molecule type" value="Genomic_DNA"/>
</dbReference>
<keyword evidence="1" id="KW-0812">Transmembrane</keyword>
<keyword evidence="1" id="KW-1133">Transmembrane helix</keyword>
<keyword evidence="1" id="KW-0472">Membrane</keyword>
<dbReference type="Proteomes" id="UP001596160">
    <property type="component" value="Unassembled WGS sequence"/>
</dbReference>
<feature type="transmembrane region" description="Helical" evidence="1">
    <location>
        <begin position="47"/>
        <end position="67"/>
    </location>
</feature>
<gene>
    <name evidence="2" type="ORF">ACFPRH_17395</name>
</gene>
<reference evidence="3" key="1">
    <citation type="journal article" date="2019" name="Int. J. Syst. Evol. Microbiol.">
        <title>The Global Catalogue of Microorganisms (GCM) 10K type strain sequencing project: providing services to taxonomists for standard genome sequencing and annotation.</title>
        <authorList>
            <consortium name="The Broad Institute Genomics Platform"/>
            <consortium name="The Broad Institute Genome Sequencing Center for Infectious Disease"/>
            <person name="Wu L."/>
            <person name="Ma J."/>
        </authorList>
    </citation>
    <scope>NUCLEOTIDE SEQUENCE [LARGE SCALE GENOMIC DNA]</scope>
    <source>
        <strain evidence="3">PCU 266</strain>
    </source>
</reference>
<protein>
    <submittedName>
        <fullName evidence="2">Uncharacterized protein</fullName>
    </submittedName>
</protein>
<keyword evidence="3" id="KW-1185">Reference proteome</keyword>
<organism evidence="2 3">
    <name type="scientific">Streptomyces amakusaensis</name>
    <dbReference type="NCBI Taxonomy" id="67271"/>
    <lineage>
        <taxon>Bacteria</taxon>
        <taxon>Bacillati</taxon>
        <taxon>Actinomycetota</taxon>
        <taxon>Actinomycetes</taxon>
        <taxon>Kitasatosporales</taxon>
        <taxon>Streptomycetaceae</taxon>
        <taxon>Streptomyces</taxon>
    </lineage>
</organism>
<proteinExistence type="predicted"/>
<evidence type="ECO:0000313" key="2">
    <source>
        <dbReference type="EMBL" id="MFC5153510.1"/>
    </source>
</evidence>
<sequence>MSSTSPPARCVVQGVPGPHRHSLSDAVVIVVIAVLACGLSVSGLAPASILAVLGGAGLVAAVTVRVLRCGTPGPGRTIMRMAHAISAP</sequence>
<dbReference type="RefSeq" id="WP_344479447.1">
    <property type="nucleotide sequence ID" value="NZ_BAAASB010000012.1"/>
</dbReference>
<accession>A0ABW0ALD0</accession>